<evidence type="ECO:0000313" key="4">
    <source>
        <dbReference type="EMBL" id="SPD46780.1"/>
    </source>
</evidence>
<evidence type="ECO:0000313" key="3">
    <source>
        <dbReference type="EMBL" id="SOZ34853.1"/>
    </source>
</evidence>
<name>A0A375H9A8_9BURK</name>
<gene>
    <name evidence="3" type="ORF">CBM2605_A140083</name>
    <name evidence="4" type="ORF">CBM2607_11720</name>
</gene>
<keyword evidence="2" id="KW-0732">Signal</keyword>
<dbReference type="Proteomes" id="UP000255168">
    <property type="component" value="Chromosome I"/>
</dbReference>
<evidence type="ECO:0000256" key="2">
    <source>
        <dbReference type="SAM" id="SignalP"/>
    </source>
</evidence>
<evidence type="ECO:0000313" key="6">
    <source>
        <dbReference type="Proteomes" id="UP000256710"/>
    </source>
</evidence>
<keyword evidence="6" id="KW-1185">Reference proteome</keyword>
<evidence type="ECO:0000256" key="1">
    <source>
        <dbReference type="SAM" id="MobiDB-lite"/>
    </source>
</evidence>
<reference evidence="5 6" key="1">
    <citation type="submission" date="2018-01" db="EMBL/GenBank/DDBJ databases">
        <authorList>
            <person name="Clerissi C."/>
        </authorList>
    </citation>
    <scope>NUCLEOTIDE SEQUENCE [LARGE SCALE GENOMIC DNA]</scope>
    <source>
        <strain evidence="3">Cupriavidus taiwanensis STM 6082</strain>
        <strain evidence="4">Cupriavidus taiwanensis STM 6160</strain>
    </source>
</reference>
<feature type="region of interest" description="Disordered" evidence="1">
    <location>
        <begin position="43"/>
        <end position="100"/>
    </location>
</feature>
<dbReference type="Proteomes" id="UP000256710">
    <property type="component" value="Unassembled WGS sequence"/>
</dbReference>
<dbReference type="EMBL" id="LT984806">
    <property type="protein sequence ID" value="SPD46780.1"/>
    <property type="molecule type" value="Genomic_DNA"/>
</dbReference>
<protein>
    <submittedName>
        <fullName evidence="4">Uncharacterized protein</fullName>
    </submittedName>
</protein>
<feature type="chain" id="PRO_5016812366" evidence="2">
    <location>
        <begin position="27"/>
        <end position="100"/>
    </location>
</feature>
<accession>A0A375H9A8</accession>
<dbReference type="RefSeq" id="WP_018004386.1">
    <property type="nucleotide sequence ID" value="NZ_AQUR01000076.1"/>
</dbReference>
<dbReference type="EMBL" id="OFTC01000006">
    <property type="protein sequence ID" value="SOZ34853.1"/>
    <property type="molecule type" value="Genomic_DNA"/>
</dbReference>
<sequence length="100" mass="10112">MKPIQWISALCATAILSTGVTAWAFASDLAWAASRPMTAGHDLKSVSAQPGHSRGLRDTLIAGEDLSGVSATPSRAGETGAGVEASKASGPPNKSLPRLA</sequence>
<dbReference type="AlphaFoldDB" id="A0A375H9A8"/>
<proteinExistence type="predicted"/>
<feature type="signal peptide" evidence="2">
    <location>
        <begin position="1"/>
        <end position="26"/>
    </location>
</feature>
<organism evidence="4 5">
    <name type="scientific">Cupriavidus neocaledonicus</name>
    <dbReference type="NCBI Taxonomy" id="1040979"/>
    <lineage>
        <taxon>Bacteria</taxon>
        <taxon>Pseudomonadati</taxon>
        <taxon>Pseudomonadota</taxon>
        <taxon>Betaproteobacteria</taxon>
        <taxon>Burkholderiales</taxon>
        <taxon>Burkholderiaceae</taxon>
        <taxon>Cupriavidus</taxon>
    </lineage>
</organism>
<evidence type="ECO:0000313" key="5">
    <source>
        <dbReference type="Proteomes" id="UP000255168"/>
    </source>
</evidence>